<dbReference type="AlphaFoldDB" id="A0A4Q6Y818"/>
<dbReference type="Pfam" id="PF11162">
    <property type="entry name" value="DUF2946"/>
    <property type="match status" value="1"/>
</dbReference>
<dbReference type="Proteomes" id="UP000292085">
    <property type="component" value="Unassembled WGS sequence"/>
</dbReference>
<accession>A0A4Q6Y818</accession>
<sequence>MQAFRNHLRQHRVVAAWLLTLALLLKVIVPSGYMLDTSGGSIGLVLCSGMAPTTVASTDVMAMPGMAHHVTHDTGHDGKKDGQTTEQPCAFAGLNAVALAATDPILLALAIAFVIVTVFRQVSQKPVLTRAYLRPPLRGPPLRP</sequence>
<keyword evidence="3" id="KW-1185">Reference proteome</keyword>
<keyword evidence="1" id="KW-0472">Membrane</keyword>
<evidence type="ECO:0000313" key="2">
    <source>
        <dbReference type="EMBL" id="RZF66542.1"/>
    </source>
</evidence>
<dbReference type="InterPro" id="IPR021333">
    <property type="entry name" value="DUF2946"/>
</dbReference>
<reference evidence="2 3" key="1">
    <citation type="submission" date="2019-02" db="EMBL/GenBank/DDBJ databases">
        <authorList>
            <person name="Li Y."/>
        </authorList>
    </citation>
    <scope>NUCLEOTIDE SEQUENCE [LARGE SCALE GENOMIC DNA]</scope>
    <source>
        <strain evidence="2 3">3-7</strain>
    </source>
</reference>
<dbReference type="OrthoDB" id="7478750at2"/>
<feature type="transmembrane region" description="Helical" evidence="1">
    <location>
        <begin position="96"/>
        <end position="119"/>
    </location>
</feature>
<dbReference type="EMBL" id="SGIS01000001">
    <property type="protein sequence ID" value="RZF66542.1"/>
    <property type="molecule type" value="Genomic_DNA"/>
</dbReference>
<proteinExistence type="predicted"/>
<protein>
    <submittedName>
        <fullName evidence="2">DUF2946 domain-containing protein</fullName>
    </submittedName>
</protein>
<keyword evidence="1" id="KW-0812">Transmembrane</keyword>
<evidence type="ECO:0000256" key="1">
    <source>
        <dbReference type="SAM" id="Phobius"/>
    </source>
</evidence>
<comment type="caution">
    <text evidence="2">The sequence shown here is derived from an EMBL/GenBank/DDBJ whole genome shotgun (WGS) entry which is preliminary data.</text>
</comment>
<feature type="transmembrane region" description="Helical" evidence="1">
    <location>
        <begin position="12"/>
        <end position="29"/>
    </location>
</feature>
<gene>
    <name evidence="2" type="ORF">EWE75_00555</name>
</gene>
<evidence type="ECO:0000313" key="3">
    <source>
        <dbReference type="Proteomes" id="UP000292085"/>
    </source>
</evidence>
<keyword evidence="1" id="KW-1133">Transmembrane helix</keyword>
<name>A0A4Q6Y818_9SPHN</name>
<organism evidence="2 3">
    <name type="scientific">Sphingomonas populi</name>
    <dbReference type="NCBI Taxonomy" id="2484750"/>
    <lineage>
        <taxon>Bacteria</taxon>
        <taxon>Pseudomonadati</taxon>
        <taxon>Pseudomonadota</taxon>
        <taxon>Alphaproteobacteria</taxon>
        <taxon>Sphingomonadales</taxon>
        <taxon>Sphingomonadaceae</taxon>
        <taxon>Sphingomonas</taxon>
    </lineage>
</organism>